<comment type="caution">
    <text evidence="3">The sequence shown here is derived from an EMBL/GenBank/DDBJ whole genome shotgun (WGS) entry which is preliminary data.</text>
</comment>
<dbReference type="PANTHER" id="PTHR21228:SF40">
    <property type="entry name" value="LD45607P"/>
    <property type="match status" value="1"/>
</dbReference>
<dbReference type="PANTHER" id="PTHR21228">
    <property type="entry name" value="FAST LEU-RICH DOMAIN-CONTAINING"/>
    <property type="match status" value="1"/>
</dbReference>
<feature type="domain" description="RNA-editing substrate-binding complex 6 protein" evidence="2">
    <location>
        <begin position="142"/>
        <end position="235"/>
    </location>
</feature>
<sequence>MATRTDDGMTLVWWSPVAARWKQQGDLTETRERHDGGKAARRRGQAATSRRCGLLAAAAALARQAFRLGELLAGLAREPLEAWRTKDIALACHALARLDGAEPGAAATEAHPLGGARASDLEAFLSAVAACLPGRLGGCKPQDVSNVLWATGRLRFRHDGLLQAVSEHLSGAPGALRQFSPQAVSNALLGFGQLRFRHEGVLCALAEHALPRLPEFSEQQVCNLLHALARLEFRHDALLGAVAGSLDARHGRASFGVLTPRRACNLAWVYLRLRAPQRGEVLRAVAAHVRRPGRVATFRARDLAALASACAEGAKGALDSPRAWRCFRRIRP</sequence>
<feature type="region of interest" description="Disordered" evidence="1">
    <location>
        <begin position="24"/>
        <end position="45"/>
    </location>
</feature>
<feature type="compositionally biased region" description="Basic and acidic residues" evidence="1">
    <location>
        <begin position="28"/>
        <end position="38"/>
    </location>
</feature>
<reference evidence="3" key="1">
    <citation type="submission" date="2023-10" db="EMBL/GenBank/DDBJ databases">
        <authorList>
            <person name="Chen Y."/>
            <person name="Shah S."/>
            <person name="Dougan E. K."/>
            <person name="Thang M."/>
            <person name="Chan C."/>
        </authorList>
    </citation>
    <scope>NUCLEOTIDE SEQUENCE [LARGE SCALE GENOMIC DNA]</scope>
</reference>
<gene>
    <name evidence="3" type="ORF">PCOR1329_LOCUS72125</name>
</gene>
<dbReference type="Pfam" id="PF26188">
    <property type="entry name" value="RESC6"/>
    <property type="match status" value="1"/>
</dbReference>
<dbReference type="InterPro" id="IPR050870">
    <property type="entry name" value="FAST_kinase"/>
</dbReference>
<evidence type="ECO:0000313" key="3">
    <source>
        <dbReference type="EMBL" id="CAK0892469.1"/>
    </source>
</evidence>
<evidence type="ECO:0000313" key="4">
    <source>
        <dbReference type="Proteomes" id="UP001189429"/>
    </source>
</evidence>
<accession>A0ABN9X340</accession>
<keyword evidence="4" id="KW-1185">Reference proteome</keyword>
<evidence type="ECO:0000256" key="1">
    <source>
        <dbReference type="SAM" id="MobiDB-lite"/>
    </source>
</evidence>
<dbReference type="EMBL" id="CAUYUJ010019616">
    <property type="protein sequence ID" value="CAK0892469.1"/>
    <property type="molecule type" value="Genomic_DNA"/>
</dbReference>
<dbReference type="Proteomes" id="UP001189429">
    <property type="component" value="Unassembled WGS sequence"/>
</dbReference>
<evidence type="ECO:0000259" key="2">
    <source>
        <dbReference type="Pfam" id="PF26188"/>
    </source>
</evidence>
<proteinExistence type="predicted"/>
<protein>
    <recommendedName>
        <fullName evidence="2">RNA-editing substrate-binding complex 6 protein domain-containing protein</fullName>
    </recommendedName>
</protein>
<dbReference type="InterPro" id="IPR058917">
    <property type="entry name" value="RESC6_dom"/>
</dbReference>
<organism evidence="3 4">
    <name type="scientific">Prorocentrum cordatum</name>
    <dbReference type="NCBI Taxonomy" id="2364126"/>
    <lineage>
        <taxon>Eukaryota</taxon>
        <taxon>Sar</taxon>
        <taxon>Alveolata</taxon>
        <taxon>Dinophyceae</taxon>
        <taxon>Prorocentrales</taxon>
        <taxon>Prorocentraceae</taxon>
        <taxon>Prorocentrum</taxon>
    </lineage>
</organism>
<name>A0ABN9X340_9DINO</name>